<evidence type="ECO:0000313" key="1">
    <source>
        <dbReference type="EMBL" id="RNM06918.1"/>
    </source>
</evidence>
<name>A0A3N0G4A9_9GAMM</name>
<protein>
    <submittedName>
        <fullName evidence="1">Uncharacterized protein</fullName>
    </submittedName>
</protein>
<dbReference type="Proteomes" id="UP000276061">
    <property type="component" value="Unassembled WGS sequence"/>
</dbReference>
<dbReference type="AlphaFoldDB" id="A0A3N0G4A9"/>
<dbReference type="RefSeq" id="WP_161556302.1">
    <property type="nucleotide sequence ID" value="NZ_RJLR01000016.1"/>
</dbReference>
<comment type="caution">
    <text evidence="1">The sequence shown here is derived from an EMBL/GenBank/DDBJ whole genome shotgun (WGS) entry which is preliminary data.</text>
</comment>
<gene>
    <name evidence="1" type="ORF">EF878_08880</name>
</gene>
<dbReference type="EMBL" id="RJLR01000016">
    <property type="protein sequence ID" value="RNM06918.1"/>
    <property type="molecule type" value="Genomic_DNA"/>
</dbReference>
<evidence type="ECO:0000313" key="2">
    <source>
        <dbReference type="Proteomes" id="UP000276061"/>
    </source>
</evidence>
<dbReference type="OrthoDB" id="8612764at2"/>
<feature type="non-terminal residue" evidence="1">
    <location>
        <position position="1"/>
    </location>
</feature>
<sequence>GLTALPDDFSCRSLYLDPEHFNNIAYRQRCGYHDRTIFAVWTQCYFKVAAGCFFGPIDVFESRVDARYSGDAAKSYKCAAHQCISELTEKLNKLGFANGL</sequence>
<proteinExistence type="predicted"/>
<organism evidence="1 2">
    <name type="scientific">Dickeya undicola</name>
    <dbReference type="NCBI Taxonomy" id="1577887"/>
    <lineage>
        <taxon>Bacteria</taxon>
        <taxon>Pseudomonadati</taxon>
        <taxon>Pseudomonadota</taxon>
        <taxon>Gammaproteobacteria</taxon>
        <taxon>Enterobacterales</taxon>
        <taxon>Pectobacteriaceae</taxon>
        <taxon>Dickeya</taxon>
    </lineage>
</organism>
<accession>A0A3N0G4A9</accession>
<reference evidence="1 2" key="1">
    <citation type="submission" date="2018-11" db="EMBL/GenBank/DDBJ databases">
        <title>Characterization of surface water Dickeya isolates.</title>
        <authorList>
            <person name="Van Gijsegem F."/>
            <person name="Pedron J."/>
        </authorList>
    </citation>
    <scope>NUCLEOTIDE SEQUENCE [LARGE SCALE GENOMIC DNA]</scope>
    <source>
        <strain evidence="1 2">FVG1-MFV-O17</strain>
    </source>
</reference>